<evidence type="ECO:0000256" key="1">
    <source>
        <dbReference type="ARBA" id="ARBA00001974"/>
    </source>
</evidence>
<comment type="caution">
    <text evidence="18">The sequence shown here is derived from an EMBL/GenBank/DDBJ whole genome shotgun (WGS) entry which is preliminary data.</text>
</comment>
<comment type="catalytic activity">
    <reaction evidence="12 13">
        <text>2 R'C(R)SH + O2 = R'C(R)S-S(R)CR' + H2O2</text>
        <dbReference type="Rhea" id="RHEA:17357"/>
        <dbReference type="ChEBI" id="CHEBI:15379"/>
        <dbReference type="ChEBI" id="CHEBI:16240"/>
        <dbReference type="ChEBI" id="CHEBI:16520"/>
        <dbReference type="ChEBI" id="CHEBI:17412"/>
        <dbReference type="EC" id="1.8.3.2"/>
    </reaction>
</comment>
<comment type="subcellular location">
    <subcellularLocation>
        <location evidence="2">Secreted</location>
    </subcellularLocation>
</comment>
<dbReference type="FunFam" id="1.20.120.1960:FF:000001">
    <property type="entry name" value="Sulfhydryl oxidase"/>
    <property type="match status" value="1"/>
</dbReference>
<keyword evidence="9" id="KW-1015">Disulfide bond</keyword>
<gene>
    <name evidence="18" type="ORF">NYPRO_LOCUS5233</name>
</gene>
<evidence type="ECO:0000256" key="7">
    <source>
        <dbReference type="ARBA" id="ARBA00022827"/>
    </source>
</evidence>
<dbReference type="AlphaFoldDB" id="A0A811Y6X9"/>
<evidence type="ECO:0000256" key="8">
    <source>
        <dbReference type="ARBA" id="ARBA00023002"/>
    </source>
</evidence>
<dbReference type="Pfam" id="PF04777">
    <property type="entry name" value="Evr1_Alr"/>
    <property type="match status" value="1"/>
</dbReference>
<dbReference type="EMBL" id="CAJHUB010000666">
    <property type="protein sequence ID" value="CAD7672438.1"/>
    <property type="molecule type" value="Genomic_DNA"/>
</dbReference>
<evidence type="ECO:0000313" key="19">
    <source>
        <dbReference type="Proteomes" id="UP000645828"/>
    </source>
</evidence>
<dbReference type="InterPro" id="IPR039798">
    <property type="entry name" value="Sulfhydryl_oxidase"/>
</dbReference>
<dbReference type="Pfam" id="PF18108">
    <property type="entry name" value="QSOX_Trx1"/>
    <property type="match status" value="1"/>
</dbReference>
<feature type="domain" description="ERV/ALR sulfhydryl oxidase" evidence="16">
    <location>
        <begin position="394"/>
        <end position="501"/>
    </location>
</feature>
<dbReference type="EC" id="1.8.3.2" evidence="13"/>
<dbReference type="FunFam" id="3.40.30.10:FF:000073">
    <property type="entry name" value="Sulfhydryl oxidase"/>
    <property type="match status" value="1"/>
</dbReference>
<evidence type="ECO:0000256" key="5">
    <source>
        <dbReference type="ARBA" id="ARBA00022630"/>
    </source>
</evidence>
<dbReference type="GO" id="GO:0005615">
    <property type="term" value="C:extracellular space"/>
    <property type="evidence" value="ECO:0007669"/>
    <property type="project" value="TreeGrafter"/>
</dbReference>
<dbReference type="InterPro" id="IPR036774">
    <property type="entry name" value="ERV/ALR_sulphydryl_oxid_sf"/>
</dbReference>
<dbReference type="InterPro" id="IPR017905">
    <property type="entry name" value="ERV/ALR_sulphydryl_oxidase"/>
</dbReference>
<feature type="chain" id="PRO_5032606211" description="Sulfhydryl oxidase" evidence="15">
    <location>
        <begin position="28"/>
        <end position="740"/>
    </location>
</feature>
<dbReference type="InterPro" id="IPR013766">
    <property type="entry name" value="Thioredoxin_domain"/>
</dbReference>
<dbReference type="SUPFAM" id="SSF69000">
    <property type="entry name" value="FAD-dependent thiol oxidase"/>
    <property type="match status" value="1"/>
</dbReference>
<dbReference type="PROSITE" id="PS51324">
    <property type="entry name" value="ERV_ALR"/>
    <property type="match status" value="1"/>
</dbReference>
<keyword evidence="8 13" id="KW-0560">Oxidoreductase</keyword>
<dbReference type="FunFam" id="1.20.120.310:FF:000001">
    <property type="entry name" value="Sulfhydryl oxidase"/>
    <property type="match status" value="1"/>
</dbReference>
<evidence type="ECO:0000256" key="2">
    <source>
        <dbReference type="ARBA" id="ARBA00004613"/>
    </source>
</evidence>
<comment type="similarity">
    <text evidence="3 13">Belongs to the quiescin-sulfhydryl oxidase (QSOX) family.</text>
</comment>
<keyword evidence="13" id="KW-0812">Transmembrane</keyword>
<keyword evidence="5 13" id="KW-0285">Flavoprotein</keyword>
<evidence type="ECO:0000256" key="15">
    <source>
        <dbReference type="SAM" id="SignalP"/>
    </source>
</evidence>
<organism evidence="18 19">
    <name type="scientific">Nyctereutes procyonoides</name>
    <name type="common">Raccoon dog</name>
    <name type="synonym">Canis procyonoides</name>
    <dbReference type="NCBI Taxonomy" id="34880"/>
    <lineage>
        <taxon>Eukaryota</taxon>
        <taxon>Metazoa</taxon>
        <taxon>Chordata</taxon>
        <taxon>Craniata</taxon>
        <taxon>Vertebrata</taxon>
        <taxon>Euteleostomi</taxon>
        <taxon>Mammalia</taxon>
        <taxon>Eutheria</taxon>
        <taxon>Laurasiatheria</taxon>
        <taxon>Carnivora</taxon>
        <taxon>Caniformia</taxon>
        <taxon>Canidae</taxon>
        <taxon>Nyctereutes</taxon>
    </lineage>
</organism>
<dbReference type="GO" id="GO:0000139">
    <property type="term" value="C:Golgi membrane"/>
    <property type="evidence" value="ECO:0007669"/>
    <property type="project" value="TreeGrafter"/>
</dbReference>
<dbReference type="Gene3D" id="1.20.120.1960">
    <property type="entry name" value="QSOX sulfhydryl oxidase domain"/>
    <property type="match status" value="1"/>
</dbReference>
<name>A0A811Y6X9_NYCPR</name>
<dbReference type="CDD" id="cd02992">
    <property type="entry name" value="PDI_a_QSOX"/>
    <property type="match status" value="1"/>
</dbReference>
<evidence type="ECO:0000313" key="18">
    <source>
        <dbReference type="EMBL" id="CAD7672438.1"/>
    </source>
</evidence>
<dbReference type="Pfam" id="PF00085">
    <property type="entry name" value="Thioredoxin"/>
    <property type="match status" value="1"/>
</dbReference>
<evidence type="ECO:0000259" key="16">
    <source>
        <dbReference type="PROSITE" id="PS51324"/>
    </source>
</evidence>
<dbReference type="Pfam" id="PF18371">
    <property type="entry name" value="FAD_SOX"/>
    <property type="match status" value="1"/>
</dbReference>
<dbReference type="Proteomes" id="UP000645828">
    <property type="component" value="Unassembled WGS sequence"/>
</dbReference>
<keyword evidence="13" id="KW-0472">Membrane</keyword>
<evidence type="ECO:0000256" key="4">
    <source>
        <dbReference type="ARBA" id="ARBA00022525"/>
    </source>
</evidence>
<dbReference type="PROSITE" id="PS51352">
    <property type="entry name" value="THIOREDOXIN_2"/>
    <property type="match status" value="1"/>
</dbReference>
<keyword evidence="4" id="KW-0964">Secreted</keyword>
<protein>
    <recommendedName>
        <fullName evidence="13">Sulfhydryl oxidase</fullName>
        <ecNumber evidence="13">1.8.3.2</ecNumber>
    </recommendedName>
</protein>
<sequence length="740" mass="82038">MGWCGCRSGPPPSRLLPLLLLLAATGAAPRSALYSSSDPLALLQADTVRGAVLGSRSAWAVEFFASWCGHCIAFAPTWKALAHDVKDWRPALNLATLDCADETNNAVCRDFNIPGFPTVRFFKAFSKNGSGTTLPVAGADVETLRKRLIDALESHSDTWPPACPPLEPARLEEIDGFFARNDEEYLALIFEKEGSYLGREVALDLSQHQGIAVRRVLNTEGDVVSKFGVTDFPSCYLLFRNGSTSRVHVLQESRSFYTAYLKKFSKLTREAVPTKVVPTTAHTIAPTVWKVVDRSKIYMADLESALHYILRVEVGKFSVLEGQRLVALKKFMAVLAQHFPGQPLVQNFLHSVNDWLKRQQRKKIPYSFFKAALDNRKEGTMIAKKVHWVGCQGSEPHFRGFPCSLWILFHFLTVQAARHNLDHSQETAEAQEVLQAIRSYVRFFFGCRDCANHFERMAAASMNRVDSLNSAVLWLWSSHNKVNARLAGAASEDPHFPKVQWPPRGLCSACHNDLRGSPVWDLDNTLRFLKTHFSPSNVVLDMPSAVPGPQMGALRMAAGNVTLSPKKAGIAVGPGTKSPRTTVPEVPTERLSATYPQDMLLGLSVTPAEPDRGSREHRAELQMDKLEQPKGQQHLTKRDTGTVLLAEFLAEKNLPRNPSELRRVGRSSKQLASIPEGEPEAGPMGGRDQWLQVLEGNFSHLDISLCVGLYSLSFMGLLAIYTYFRARIRALKGHPGHPTA</sequence>
<keyword evidence="7 13" id="KW-0274">FAD</keyword>
<evidence type="ECO:0000256" key="12">
    <source>
        <dbReference type="ARBA" id="ARBA00048864"/>
    </source>
</evidence>
<evidence type="ECO:0000256" key="14">
    <source>
        <dbReference type="SAM" id="MobiDB-lite"/>
    </source>
</evidence>
<dbReference type="InterPro" id="IPR040986">
    <property type="entry name" value="QSOX_FAD-bd_dom"/>
</dbReference>
<dbReference type="InterPro" id="IPR042568">
    <property type="entry name" value="QSOX_FAD-bd_sf"/>
</dbReference>
<dbReference type="PANTHER" id="PTHR22897">
    <property type="entry name" value="QUIESCIN Q6-RELATED SULFHYDRYL OXIDASE"/>
    <property type="match status" value="1"/>
</dbReference>
<dbReference type="Gene3D" id="3.40.30.10">
    <property type="entry name" value="Glutaredoxin"/>
    <property type="match status" value="2"/>
</dbReference>
<evidence type="ECO:0000256" key="13">
    <source>
        <dbReference type="RuleBase" id="RU371123"/>
    </source>
</evidence>
<dbReference type="SUPFAM" id="SSF52833">
    <property type="entry name" value="Thioredoxin-like"/>
    <property type="match status" value="1"/>
</dbReference>
<feature type="transmembrane region" description="Helical" evidence="13">
    <location>
        <begin position="707"/>
        <end position="724"/>
    </location>
</feature>
<dbReference type="Gene3D" id="1.20.120.310">
    <property type="entry name" value="ERV/ALR sulfhydryl oxidase domain"/>
    <property type="match status" value="1"/>
</dbReference>
<evidence type="ECO:0000256" key="10">
    <source>
        <dbReference type="ARBA" id="ARBA00023180"/>
    </source>
</evidence>
<evidence type="ECO:0000256" key="6">
    <source>
        <dbReference type="ARBA" id="ARBA00022729"/>
    </source>
</evidence>
<dbReference type="InterPro" id="IPR041269">
    <property type="entry name" value="QSOX_Trx1"/>
</dbReference>
<evidence type="ECO:0000259" key="17">
    <source>
        <dbReference type="PROSITE" id="PS51352"/>
    </source>
</evidence>
<comment type="function">
    <text evidence="11">Catalyzes the oxidation of sulfhydryl groups in peptide and protein thiols to disulfides with the reduction of oxygen to hydrogen peroxide. Plays a role in disulfide bond formation in a variety of extracellular proteins. In fibroblasts, required for normal incorporation of laminin into the extracellular matrix, and thereby for normal cell-cell adhesion and cell migration.</text>
</comment>
<dbReference type="GO" id="GO:0003756">
    <property type="term" value="F:protein disulfide isomerase activity"/>
    <property type="evidence" value="ECO:0007669"/>
    <property type="project" value="TreeGrafter"/>
</dbReference>
<keyword evidence="13" id="KW-1133">Transmembrane helix</keyword>
<evidence type="ECO:0000256" key="9">
    <source>
        <dbReference type="ARBA" id="ARBA00023157"/>
    </source>
</evidence>
<feature type="region of interest" description="Disordered" evidence="14">
    <location>
        <begin position="658"/>
        <end position="687"/>
    </location>
</feature>
<reference evidence="18" key="1">
    <citation type="submission" date="2020-12" db="EMBL/GenBank/DDBJ databases">
        <authorList>
            <consortium name="Molecular Ecology Group"/>
        </authorList>
    </citation>
    <scope>NUCLEOTIDE SEQUENCE</scope>
    <source>
        <strain evidence="18">TBG_1078</strain>
    </source>
</reference>
<keyword evidence="10" id="KW-0325">Glycoprotein</keyword>
<keyword evidence="6 15" id="KW-0732">Signal</keyword>
<keyword evidence="19" id="KW-1185">Reference proteome</keyword>
<evidence type="ECO:0000256" key="3">
    <source>
        <dbReference type="ARBA" id="ARBA00006041"/>
    </source>
</evidence>
<feature type="signal peptide" evidence="15">
    <location>
        <begin position="1"/>
        <end position="27"/>
    </location>
</feature>
<accession>A0A811Y6X9</accession>
<comment type="cofactor">
    <cofactor evidence="1 13">
        <name>FAD</name>
        <dbReference type="ChEBI" id="CHEBI:57692"/>
    </cofactor>
</comment>
<dbReference type="GO" id="GO:0006457">
    <property type="term" value="P:protein folding"/>
    <property type="evidence" value="ECO:0007669"/>
    <property type="project" value="TreeGrafter"/>
</dbReference>
<feature type="domain" description="Thioredoxin" evidence="17">
    <location>
        <begin position="10"/>
        <end position="154"/>
    </location>
</feature>
<evidence type="ECO:0000256" key="11">
    <source>
        <dbReference type="ARBA" id="ARBA00045804"/>
    </source>
</evidence>
<dbReference type="GO" id="GO:0016971">
    <property type="term" value="F:flavin-dependent sulfhydryl oxidase activity"/>
    <property type="evidence" value="ECO:0007669"/>
    <property type="project" value="InterPro"/>
</dbReference>
<dbReference type="PANTHER" id="PTHR22897:SF6">
    <property type="entry name" value="SULFHYDRYL OXIDASE 1"/>
    <property type="match status" value="1"/>
</dbReference>
<proteinExistence type="inferred from homology"/>
<dbReference type="FunFam" id="3.40.30.10:FF:000080">
    <property type="entry name" value="Sulfhydryl oxidase"/>
    <property type="match status" value="1"/>
</dbReference>
<dbReference type="InterPro" id="IPR036249">
    <property type="entry name" value="Thioredoxin-like_sf"/>
</dbReference>